<gene>
    <name evidence="3" type="ORF">H9624_10510</name>
</gene>
<feature type="region of interest" description="Disordered" evidence="1">
    <location>
        <begin position="67"/>
        <end position="104"/>
    </location>
</feature>
<dbReference type="EMBL" id="JACSPO010000005">
    <property type="protein sequence ID" value="MBD8062757.1"/>
    <property type="molecule type" value="Genomic_DNA"/>
</dbReference>
<keyword evidence="2" id="KW-0812">Transmembrane</keyword>
<keyword evidence="2" id="KW-0472">Membrane</keyword>
<dbReference type="RefSeq" id="WP_251839863.1">
    <property type="nucleotide sequence ID" value="NZ_JACSPO010000005.1"/>
</dbReference>
<organism evidence="3 4">
    <name type="scientific">Oceanitalea stevensii</name>
    <dbReference type="NCBI Taxonomy" id="2763072"/>
    <lineage>
        <taxon>Bacteria</taxon>
        <taxon>Bacillati</taxon>
        <taxon>Actinomycetota</taxon>
        <taxon>Actinomycetes</taxon>
        <taxon>Micrococcales</taxon>
        <taxon>Bogoriellaceae</taxon>
        <taxon>Georgenia</taxon>
    </lineage>
</organism>
<evidence type="ECO:0000256" key="1">
    <source>
        <dbReference type="SAM" id="MobiDB-lite"/>
    </source>
</evidence>
<evidence type="ECO:0000313" key="3">
    <source>
        <dbReference type="EMBL" id="MBD8062757.1"/>
    </source>
</evidence>
<feature type="transmembrane region" description="Helical" evidence="2">
    <location>
        <begin position="39"/>
        <end position="61"/>
    </location>
</feature>
<evidence type="ECO:0000313" key="4">
    <source>
        <dbReference type="Proteomes" id="UP000661894"/>
    </source>
</evidence>
<proteinExistence type="predicted"/>
<comment type="caution">
    <text evidence="3">The sequence shown here is derived from an EMBL/GenBank/DDBJ whole genome shotgun (WGS) entry which is preliminary data.</text>
</comment>
<reference evidence="3 4" key="1">
    <citation type="submission" date="2020-08" db="EMBL/GenBank/DDBJ databases">
        <title>A Genomic Blueprint of the Chicken Gut Microbiome.</title>
        <authorList>
            <person name="Gilroy R."/>
            <person name="Ravi A."/>
            <person name="Getino M."/>
            <person name="Pursley I."/>
            <person name="Horton D.L."/>
            <person name="Alikhan N.-F."/>
            <person name="Baker D."/>
            <person name="Gharbi K."/>
            <person name="Hall N."/>
            <person name="Watson M."/>
            <person name="Adriaenssens E.M."/>
            <person name="Foster-Nyarko E."/>
            <person name="Jarju S."/>
            <person name="Secka A."/>
            <person name="Antonio M."/>
            <person name="Oren A."/>
            <person name="Chaudhuri R."/>
            <person name="La Ragione R.M."/>
            <person name="Hildebrand F."/>
            <person name="Pallen M.J."/>
        </authorList>
    </citation>
    <scope>NUCLEOTIDE SEQUENCE [LARGE SCALE GENOMIC DNA]</scope>
    <source>
        <strain evidence="3 4">Sa1BUA1</strain>
    </source>
</reference>
<protein>
    <submittedName>
        <fullName evidence="3">Uncharacterized protein</fullName>
    </submittedName>
</protein>
<name>A0ABR8Z343_9MICO</name>
<evidence type="ECO:0000256" key="2">
    <source>
        <dbReference type="SAM" id="Phobius"/>
    </source>
</evidence>
<accession>A0ABR8Z343</accession>
<keyword evidence="2" id="KW-1133">Transmembrane helix</keyword>
<sequence>MAPPAQPTINPRHFLVMATVSGLLLATTVLLWVFDVVPFEVFIAVVAALMVGQAVTVTLLLKGARERASRAGRNPGGASTLGPDSPGARYGYDPMGDIGRDGRR</sequence>
<keyword evidence="4" id="KW-1185">Reference proteome</keyword>
<dbReference type="Proteomes" id="UP000661894">
    <property type="component" value="Unassembled WGS sequence"/>
</dbReference>
<feature type="transmembrane region" description="Helical" evidence="2">
    <location>
        <begin position="12"/>
        <end position="33"/>
    </location>
</feature>